<dbReference type="GO" id="GO:0005737">
    <property type="term" value="C:cytoplasm"/>
    <property type="evidence" value="ECO:0007669"/>
    <property type="project" value="UniProtKB-SubCell"/>
</dbReference>
<dbReference type="Pfam" id="PF20936">
    <property type="entry name" value="GCIP_C"/>
    <property type="match status" value="1"/>
</dbReference>
<evidence type="ECO:0000256" key="5">
    <source>
        <dbReference type="ARBA" id="ARBA00023242"/>
    </source>
</evidence>
<keyword evidence="6" id="KW-0131">Cell cycle</keyword>
<dbReference type="AlphaFoldDB" id="A0A8T2CBE6"/>
<sequence length="384" mass="43370">MGKSKRTKMEKSKKKDLNQSLITHPSTNIVDTLQLYPNASPKVEKFHWDYVLQISDYLSTQATIVRMLWTGEYPKVESLTETMKSYFNALHGFLLCFHGSTLGAGPTLSSVIHASVKQIVDSSFRLFQGSVSLYEGSYEKGKKPSIPQLSGAVLEAWSSFKKVPITNLVAIGNAISQVAVIMKDVLNEMKKVKPACPLSECEDFSPEQIEVAKMVADITSEAMMVIIVIRVITRTMEEEHPKENSRFVDSLEKLLKLCQRTGELIEELGTCVYYPPLKIDKMIQTVQVLEGNLDEVETQVEHMKRSSHAFPGVCRKLRDAIKLMEVEMDKRKHLNQILVSHQNTIYNTLQLFDPTASPTEEKVNWNDVLKCLINSLFPKQASID</sequence>
<dbReference type="Pfam" id="PF13324">
    <property type="entry name" value="GCIP_N"/>
    <property type="match status" value="1"/>
</dbReference>
<comment type="similarity">
    <text evidence="3">Belongs to the CCNDBP1 family.</text>
</comment>
<gene>
    <name evidence="10" type="ORF">ISN45_Aa01g015510</name>
</gene>
<dbReference type="EMBL" id="JAEFBK010000006">
    <property type="protein sequence ID" value="KAG7592691.1"/>
    <property type="molecule type" value="Genomic_DNA"/>
</dbReference>
<feature type="coiled-coil region" evidence="7">
    <location>
        <begin position="279"/>
        <end position="306"/>
    </location>
</feature>
<comment type="caution">
    <text evidence="10">The sequence shown here is derived from an EMBL/GenBank/DDBJ whole genome shotgun (WGS) entry which is preliminary data.</text>
</comment>
<feature type="domain" description="Cyclin-D1-binding protein 1-like N-terminal" evidence="8">
    <location>
        <begin position="51"/>
        <end position="194"/>
    </location>
</feature>
<evidence type="ECO:0000256" key="7">
    <source>
        <dbReference type="SAM" id="Coils"/>
    </source>
</evidence>
<accession>A0A8T2CBE6</accession>
<proteinExistence type="inferred from homology"/>
<dbReference type="Proteomes" id="UP000694240">
    <property type="component" value="Chromosome 6"/>
</dbReference>
<feature type="domain" description="Cyclin-D1-binding protein 1-like C-terminal" evidence="9">
    <location>
        <begin position="199"/>
        <end position="297"/>
    </location>
</feature>
<reference evidence="10 11" key="1">
    <citation type="submission" date="2020-12" db="EMBL/GenBank/DDBJ databases">
        <title>Concerted genomic and epigenomic changes stabilize Arabidopsis allopolyploids.</title>
        <authorList>
            <person name="Chen Z."/>
        </authorList>
    </citation>
    <scope>NUCLEOTIDE SEQUENCE [LARGE SCALE GENOMIC DNA]</scope>
    <source>
        <strain evidence="10">Allo738</strain>
        <tissue evidence="10">Leaf</tissue>
    </source>
</reference>
<evidence type="ECO:0000256" key="6">
    <source>
        <dbReference type="ARBA" id="ARBA00023306"/>
    </source>
</evidence>
<keyword evidence="7" id="KW-0175">Coiled coil</keyword>
<organism evidence="10 11">
    <name type="scientific">Arabidopsis thaliana x Arabidopsis arenosa</name>
    <dbReference type="NCBI Taxonomy" id="1240361"/>
    <lineage>
        <taxon>Eukaryota</taxon>
        <taxon>Viridiplantae</taxon>
        <taxon>Streptophyta</taxon>
        <taxon>Embryophyta</taxon>
        <taxon>Tracheophyta</taxon>
        <taxon>Spermatophyta</taxon>
        <taxon>Magnoliopsida</taxon>
        <taxon>eudicotyledons</taxon>
        <taxon>Gunneridae</taxon>
        <taxon>Pentapetalae</taxon>
        <taxon>rosids</taxon>
        <taxon>malvids</taxon>
        <taxon>Brassicales</taxon>
        <taxon>Brassicaceae</taxon>
        <taxon>Camelineae</taxon>
        <taxon>Arabidopsis</taxon>
    </lineage>
</organism>
<evidence type="ECO:0000259" key="8">
    <source>
        <dbReference type="Pfam" id="PF13324"/>
    </source>
</evidence>
<keyword evidence="11" id="KW-1185">Reference proteome</keyword>
<keyword evidence="5" id="KW-0539">Nucleus</keyword>
<dbReference type="PANTHER" id="PTHR15492">
    <property type="entry name" value="CYCLIN D1-BINDING PROTEIN 1"/>
    <property type="match status" value="1"/>
</dbReference>
<keyword evidence="4" id="KW-0963">Cytoplasm</keyword>
<evidence type="ECO:0000256" key="4">
    <source>
        <dbReference type="ARBA" id="ARBA00022490"/>
    </source>
</evidence>
<evidence type="ECO:0000313" key="11">
    <source>
        <dbReference type="Proteomes" id="UP000694240"/>
    </source>
</evidence>
<dbReference type="GO" id="GO:0005634">
    <property type="term" value="C:nucleus"/>
    <property type="evidence" value="ECO:0007669"/>
    <property type="project" value="UniProtKB-SubCell"/>
</dbReference>
<name>A0A8T2CBE6_9BRAS</name>
<evidence type="ECO:0000256" key="2">
    <source>
        <dbReference type="ARBA" id="ARBA00004496"/>
    </source>
</evidence>
<dbReference type="PANTHER" id="PTHR15492:SF1">
    <property type="entry name" value="CYCLIN-D1-BINDING PROTEIN 1"/>
    <property type="match status" value="1"/>
</dbReference>
<dbReference type="InterPro" id="IPR026907">
    <property type="entry name" value="GCIP-like"/>
</dbReference>
<protein>
    <submittedName>
        <fullName evidence="10">Uncharacterized protein</fullName>
    </submittedName>
</protein>
<evidence type="ECO:0000259" key="9">
    <source>
        <dbReference type="Pfam" id="PF20936"/>
    </source>
</evidence>
<evidence type="ECO:0000313" key="10">
    <source>
        <dbReference type="EMBL" id="KAG7592691.1"/>
    </source>
</evidence>
<comment type="subcellular location">
    <subcellularLocation>
        <location evidence="2">Cytoplasm</location>
    </subcellularLocation>
    <subcellularLocation>
        <location evidence="1">Nucleus</location>
    </subcellularLocation>
</comment>
<dbReference type="InterPro" id="IPR049317">
    <property type="entry name" value="GCIP-like_N"/>
</dbReference>
<evidence type="ECO:0000256" key="3">
    <source>
        <dbReference type="ARBA" id="ARBA00008940"/>
    </source>
</evidence>
<evidence type="ECO:0000256" key="1">
    <source>
        <dbReference type="ARBA" id="ARBA00004123"/>
    </source>
</evidence>
<dbReference type="InterPro" id="IPR049318">
    <property type="entry name" value="GCIP_C"/>
</dbReference>